<dbReference type="Proteomes" id="UP001652660">
    <property type="component" value="Chromosome 10e"/>
</dbReference>
<dbReference type="PANTHER" id="PTHR48061">
    <property type="entry name" value="LEUCINE-RICH REPEAT RECEPTOR PROTEIN KINASE EMS1-LIKE-RELATED"/>
    <property type="match status" value="1"/>
</dbReference>
<dbReference type="GeneID" id="113710840"/>
<feature type="domain" description="Leucine-rich repeat-containing N-terminal plant-type" evidence="14">
    <location>
        <begin position="32"/>
        <end position="73"/>
    </location>
</feature>
<dbReference type="InterPro" id="IPR001611">
    <property type="entry name" value="Leu-rich_rpt"/>
</dbReference>
<keyword evidence="6 13" id="KW-0732">Signal</keyword>
<evidence type="ECO:0000313" key="16">
    <source>
        <dbReference type="RefSeq" id="XP_027089689.1"/>
    </source>
</evidence>
<evidence type="ECO:0000256" key="5">
    <source>
        <dbReference type="ARBA" id="ARBA00022692"/>
    </source>
</evidence>
<keyword evidence="9 12" id="KW-0472">Membrane</keyword>
<gene>
    <name evidence="16" type="primary">LOC113710840</name>
</gene>
<keyword evidence="7" id="KW-0677">Repeat</keyword>
<evidence type="ECO:0000256" key="9">
    <source>
        <dbReference type="ARBA" id="ARBA00023136"/>
    </source>
</evidence>
<dbReference type="Pfam" id="PF08263">
    <property type="entry name" value="LRRNT_2"/>
    <property type="match status" value="1"/>
</dbReference>
<evidence type="ECO:0000256" key="4">
    <source>
        <dbReference type="ARBA" id="ARBA00022614"/>
    </source>
</evidence>
<dbReference type="FunFam" id="3.80.10.10:FF:000041">
    <property type="entry name" value="LRR receptor-like serine/threonine-protein kinase ERECTA"/>
    <property type="match status" value="1"/>
</dbReference>
<evidence type="ECO:0000256" key="6">
    <source>
        <dbReference type="ARBA" id="ARBA00022729"/>
    </source>
</evidence>
<name>A0A6P6UGL8_COFAR</name>
<dbReference type="Gene3D" id="3.80.10.10">
    <property type="entry name" value="Ribonuclease Inhibitor"/>
    <property type="match status" value="5"/>
</dbReference>
<protein>
    <submittedName>
        <fullName evidence="16">Receptor-like protein 49</fullName>
    </submittedName>
</protein>
<dbReference type="PROSITE" id="PS51450">
    <property type="entry name" value="LRR"/>
    <property type="match status" value="2"/>
</dbReference>
<proteinExistence type="inferred from homology"/>
<dbReference type="GO" id="GO:0006952">
    <property type="term" value="P:defense response"/>
    <property type="evidence" value="ECO:0007669"/>
    <property type="project" value="UniProtKB-ARBA"/>
</dbReference>
<dbReference type="Pfam" id="PF00560">
    <property type="entry name" value="LRR_1"/>
    <property type="match status" value="4"/>
</dbReference>
<evidence type="ECO:0000256" key="8">
    <source>
        <dbReference type="ARBA" id="ARBA00022989"/>
    </source>
</evidence>
<organism evidence="15 16">
    <name type="scientific">Coffea arabica</name>
    <name type="common">Arabian coffee</name>
    <dbReference type="NCBI Taxonomy" id="13443"/>
    <lineage>
        <taxon>Eukaryota</taxon>
        <taxon>Viridiplantae</taxon>
        <taxon>Streptophyta</taxon>
        <taxon>Embryophyta</taxon>
        <taxon>Tracheophyta</taxon>
        <taxon>Spermatophyta</taxon>
        <taxon>Magnoliopsida</taxon>
        <taxon>eudicotyledons</taxon>
        <taxon>Gunneridae</taxon>
        <taxon>Pentapetalae</taxon>
        <taxon>asterids</taxon>
        <taxon>lamiids</taxon>
        <taxon>Gentianales</taxon>
        <taxon>Rubiaceae</taxon>
        <taxon>Ixoroideae</taxon>
        <taxon>Gardenieae complex</taxon>
        <taxon>Bertiereae - Coffeeae clade</taxon>
        <taxon>Coffeeae</taxon>
        <taxon>Coffea</taxon>
    </lineage>
</organism>
<dbReference type="RefSeq" id="XP_027089689.1">
    <property type="nucleotide sequence ID" value="XM_027233888.2"/>
</dbReference>
<dbReference type="InterPro" id="IPR046956">
    <property type="entry name" value="RLP23-like"/>
</dbReference>
<dbReference type="SMART" id="SM00369">
    <property type="entry name" value="LRR_TYP"/>
    <property type="match status" value="10"/>
</dbReference>
<dbReference type="GO" id="GO:0005886">
    <property type="term" value="C:plasma membrane"/>
    <property type="evidence" value="ECO:0007669"/>
    <property type="project" value="UniProtKB-SubCell"/>
</dbReference>
<dbReference type="PRINTS" id="PR00019">
    <property type="entry name" value="LEURICHRPT"/>
</dbReference>
<evidence type="ECO:0000313" key="15">
    <source>
        <dbReference type="Proteomes" id="UP001652660"/>
    </source>
</evidence>
<keyword evidence="4" id="KW-0433">Leucine-rich repeat</keyword>
<keyword evidence="5 12" id="KW-0812">Transmembrane</keyword>
<sequence length="1138" mass="125792">MRIHLFPWLFFTALLQILSVRHVVLASGQCLEDQRSLLLEFKNSPTFNSTSSTKLVRWTNSNDCCLWEGVGCDSLGHVIWLELENQTISGPLESSSSLFNLQFLERLNLAVNRFSSAIPTELSKLTKLTYLNLSDAGFVGQIPGDLASMSTLVTLDLSTRFPGFQPLEMENPNLQTLIQNLTELRELYLDGVKISAQGGEWGNALSSLLNLREISLSNCHLSGPISSSLSELHSLSVINLNDNNLSTAVPEFFANFANLTSLSLSSCNLLGEFPEKILQLPMLQNIDLSNNNFIRGTLPPFPENGSFKTIAISYTNFLGSLPDSIGFLGALSRIDLSHCNFTGPIPSTMANLTGLVYVDFSVNKFNGSIPSFGMSKNLIYLDLSHNNLTGNIPSTRFEGFVHLSSINLGCNSLRGKIPLSLFALPSLQKLQLPNNSFIGQVDEFPNASASFLDTLDLSCNQLNGSIPRSIFELKRLNVLSLSSNSFSGSLQLQIINGLQNLTRLELSYNKLSIDASSGNSTTSAFPQLSVLKLASCKLQKFPELRNQSNMIHLDLSDNQIAGEIPRWIWEVGDGTLQYLNLSCNRLVDLPMNATMCNLSVLDLHSNQLQGEFPKPPKTAIYVDYSSNKFRNSIPQDIGNSLPFAVFFSVSNNSLSGVIPQSICNASYLQVLDLSNNAFRGSIPDCLFYNMENLWVLHLGRNNLGGTIPDKFPISCVLKSLDLSKNRLTRRIPRSLVNCTSLEVLNIGGNEVEDTFPCMLKNLSSLRVLVLRSNRFYGYLSCSLANDSWQNLQIIDIAFNNFTGALSPKCFSNWKGMISHGENGQSDQDHLHFPVLSLSNLYYQDTLMVTSKGLELEFVKILKVFTSIDFSRNSFEGSIPETIGELNALYLLNLSHNALTGTIPKSIGNLTQLESLDLSKNRLSGMIPPQLANLTFLSFLNLSINQLLGSIPRGNQLETFTETSYEGNKGLCGAPLNISCKGNNDDAQVPSSVDANSVAETGVDWQFIFTGLGFGVGAAVIVATLFVCKEGRDWSDKHLERIVLLIFPGYRFSYTRYDQGMVEAVENSEDEFLDDTEDSEFEVEHEAFGRKYCVFCSKLDVHRTRAVHNPKCTCHTSAPVYFTSPTSSSSLLILYHQHF</sequence>
<keyword evidence="11" id="KW-0325">Glycoprotein</keyword>
<evidence type="ECO:0000256" key="1">
    <source>
        <dbReference type="ARBA" id="ARBA00004251"/>
    </source>
</evidence>
<evidence type="ECO:0000256" key="13">
    <source>
        <dbReference type="SAM" id="SignalP"/>
    </source>
</evidence>
<reference evidence="16" key="2">
    <citation type="submission" date="2025-08" db="UniProtKB">
        <authorList>
            <consortium name="RefSeq"/>
        </authorList>
    </citation>
    <scope>IDENTIFICATION</scope>
    <source>
        <tissue evidence="16">Leaves</tissue>
    </source>
</reference>
<feature type="transmembrane region" description="Helical" evidence="12">
    <location>
        <begin position="1004"/>
        <end position="1027"/>
    </location>
</feature>
<evidence type="ECO:0000256" key="2">
    <source>
        <dbReference type="ARBA" id="ARBA00009592"/>
    </source>
</evidence>
<keyword evidence="3" id="KW-1003">Cell membrane</keyword>
<evidence type="ECO:0000256" key="12">
    <source>
        <dbReference type="SAM" id="Phobius"/>
    </source>
</evidence>
<dbReference type="Pfam" id="PF13855">
    <property type="entry name" value="LRR_8"/>
    <property type="match status" value="4"/>
</dbReference>
<keyword evidence="15" id="KW-1185">Reference proteome</keyword>
<evidence type="ECO:0000259" key="14">
    <source>
        <dbReference type="Pfam" id="PF08263"/>
    </source>
</evidence>
<keyword evidence="8 12" id="KW-1133">Transmembrane helix</keyword>
<keyword evidence="10" id="KW-0675">Receptor</keyword>
<evidence type="ECO:0000256" key="10">
    <source>
        <dbReference type="ARBA" id="ARBA00023170"/>
    </source>
</evidence>
<evidence type="ECO:0000256" key="3">
    <source>
        <dbReference type="ARBA" id="ARBA00022475"/>
    </source>
</evidence>
<feature type="chain" id="PRO_5027843196" evidence="13">
    <location>
        <begin position="27"/>
        <end position="1138"/>
    </location>
</feature>
<dbReference type="InterPro" id="IPR032675">
    <property type="entry name" value="LRR_dom_sf"/>
</dbReference>
<dbReference type="InterPro" id="IPR013210">
    <property type="entry name" value="LRR_N_plant-typ"/>
</dbReference>
<dbReference type="GO" id="GO:0051707">
    <property type="term" value="P:response to other organism"/>
    <property type="evidence" value="ECO:0007669"/>
    <property type="project" value="UniProtKB-ARBA"/>
</dbReference>
<dbReference type="AlphaFoldDB" id="A0A6P6UGL8"/>
<dbReference type="FunFam" id="3.80.10.10:FF:000213">
    <property type="entry name" value="Tyrosine-sulfated glycopeptide receptor 1"/>
    <property type="match status" value="2"/>
</dbReference>
<accession>A0A6P6UGL8</accession>
<dbReference type="SMART" id="SM00365">
    <property type="entry name" value="LRR_SD22"/>
    <property type="match status" value="3"/>
</dbReference>
<dbReference type="OrthoDB" id="1394818at2759"/>
<comment type="similarity">
    <text evidence="2">Belongs to the RLP family.</text>
</comment>
<dbReference type="InterPro" id="IPR003591">
    <property type="entry name" value="Leu-rich_rpt_typical-subtyp"/>
</dbReference>
<reference evidence="15" key="1">
    <citation type="journal article" date="2025" name="Foods">
        <title>Unveiling the Microbial Signatures of Arabica Coffee Cherries: Insights into Ripeness Specific Diversity, Functional Traits, and Implications for Quality and Safety.</title>
        <authorList>
            <consortium name="RefSeq"/>
            <person name="Tenea G.N."/>
            <person name="Cifuentes V."/>
            <person name="Reyes P."/>
            <person name="Cevallos-Vallejos M."/>
        </authorList>
    </citation>
    <scope>NUCLEOTIDE SEQUENCE [LARGE SCALE GENOMIC DNA]</scope>
</reference>
<comment type="subcellular location">
    <subcellularLocation>
        <location evidence="1">Cell membrane</location>
        <topology evidence="1">Single-pass type I membrane protein</topology>
    </subcellularLocation>
</comment>
<evidence type="ECO:0000256" key="11">
    <source>
        <dbReference type="ARBA" id="ARBA00023180"/>
    </source>
</evidence>
<feature type="signal peptide" evidence="13">
    <location>
        <begin position="1"/>
        <end position="26"/>
    </location>
</feature>
<dbReference type="SUPFAM" id="SSF52058">
    <property type="entry name" value="L domain-like"/>
    <property type="match status" value="3"/>
</dbReference>
<dbReference type="PANTHER" id="PTHR48061:SF2">
    <property type="entry name" value="RECEPTOR LIKE PROTEIN 30-LIKE"/>
    <property type="match status" value="1"/>
</dbReference>
<evidence type="ECO:0000256" key="7">
    <source>
        <dbReference type="ARBA" id="ARBA00022737"/>
    </source>
</evidence>